<dbReference type="Pfam" id="PF00059">
    <property type="entry name" value="Lectin_C"/>
    <property type="match status" value="1"/>
</dbReference>
<dbReference type="GeneTree" id="ENSGT01140000283068"/>
<feature type="chain" id="PRO_5035756209" description="C-type lectin domain-containing protein" evidence="1">
    <location>
        <begin position="23"/>
        <end position="156"/>
    </location>
</feature>
<feature type="signal peptide" evidence="1">
    <location>
        <begin position="1"/>
        <end position="22"/>
    </location>
</feature>
<keyword evidence="1" id="KW-0732">Signal</keyword>
<dbReference type="InterPro" id="IPR050111">
    <property type="entry name" value="C-type_lectin/snaclec_domain"/>
</dbReference>
<dbReference type="SMART" id="SM00034">
    <property type="entry name" value="CLECT"/>
    <property type="match status" value="1"/>
</dbReference>
<dbReference type="Gene3D" id="3.10.100.10">
    <property type="entry name" value="Mannose-Binding Protein A, subunit A"/>
    <property type="match status" value="1"/>
</dbReference>
<dbReference type="InterPro" id="IPR001304">
    <property type="entry name" value="C-type_lectin-like"/>
</dbReference>
<dbReference type="Proteomes" id="UP000694389">
    <property type="component" value="Unassembled WGS sequence"/>
</dbReference>
<dbReference type="OrthoDB" id="441660at2759"/>
<dbReference type="RefSeq" id="XP_051246446.1">
    <property type="nucleotide sequence ID" value="XM_051390486.1"/>
</dbReference>
<dbReference type="AlphaFoldDB" id="A0A8C4HM55"/>
<evidence type="ECO:0000259" key="2">
    <source>
        <dbReference type="PROSITE" id="PS50041"/>
    </source>
</evidence>
<feature type="domain" description="C-type lectin" evidence="2">
    <location>
        <begin position="33"/>
        <end position="153"/>
    </location>
</feature>
<dbReference type="InterPro" id="IPR016187">
    <property type="entry name" value="CTDL_fold"/>
</dbReference>
<accession>A0A8C4HM55</accession>
<dbReference type="PANTHER" id="PTHR22803">
    <property type="entry name" value="MANNOSE, PHOSPHOLIPASE, LECTIN RECEPTOR RELATED"/>
    <property type="match status" value="1"/>
</dbReference>
<evidence type="ECO:0000313" key="4">
    <source>
        <dbReference type="Proteomes" id="UP000694389"/>
    </source>
</evidence>
<reference evidence="3" key="2">
    <citation type="submission" date="2025-09" db="UniProtKB">
        <authorList>
            <consortium name="Ensembl"/>
        </authorList>
    </citation>
    <scope>IDENTIFICATION</scope>
</reference>
<organism evidence="3 4">
    <name type="scientific">Dicentrarchus labrax</name>
    <name type="common">European seabass</name>
    <name type="synonym">Morone labrax</name>
    <dbReference type="NCBI Taxonomy" id="13489"/>
    <lineage>
        <taxon>Eukaryota</taxon>
        <taxon>Metazoa</taxon>
        <taxon>Chordata</taxon>
        <taxon>Craniata</taxon>
        <taxon>Vertebrata</taxon>
        <taxon>Euteleostomi</taxon>
        <taxon>Actinopterygii</taxon>
        <taxon>Neopterygii</taxon>
        <taxon>Teleostei</taxon>
        <taxon>Neoteleostei</taxon>
        <taxon>Acanthomorphata</taxon>
        <taxon>Eupercaria</taxon>
        <taxon>Moronidae</taxon>
        <taxon>Dicentrarchus</taxon>
    </lineage>
</organism>
<keyword evidence="4" id="KW-1185">Reference proteome</keyword>
<dbReference type="PROSITE" id="PS50041">
    <property type="entry name" value="C_TYPE_LECTIN_2"/>
    <property type="match status" value="1"/>
</dbReference>
<sequence length="156" mass="17321">MASVLCFAVLLLISGQPLLTSAADGGASGWTSLGDRCFKYFQTPQSFAKAESDCVSNDSHLVSLRSSEELIFLRTLVYIANADIESVWTGGYNTPEDEEWKWSDGTTFPQIIWNWGERNVDTGGNCMVMNIPVSEGVYFDDLKCSEERSYVCSKNM</sequence>
<protein>
    <recommendedName>
        <fullName evidence="2">C-type lectin domain-containing protein</fullName>
    </recommendedName>
</protein>
<gene>
    <name evidence="3" type="primary">LOC127357912</name>
</gene>
<evidence type="ECO:0000313" key="3">
    <source>
        <dbReference type="Ensembl" id="ENSDLAP00005044083.2"/>
    </source>
</evidence>
<evidence type="ECO:0000256" key="1">
    <source>
        <dbReference type="SAM" id="SignalP"/>
    </source>
</evidence>
<dbReference type="Ensembl" id="ENSDLAT00005047062.2">
    <property type="protein sequence ID" value="ENSDLAP00005044083.2"/>
    <property type="gene ID" value="ENSDLAG00005019587.2"/>
</dbReference>
<dbReference type="CDD" id="cd00037">
    <property type="entry name" value="CLECT"/>
    <property type="match status" value="1"/>
</dbReference>
<dbReference type="OMA" id="MDINFAG"/>
<dbReference type="InterPro" id="IPR016186">
    <property type="entry name" value="C-type_lectin-like/link_sf"/>
</dbReference>
<reference evidence="3" key="1">
    <citation type="submission" date="2025-08" db="UniProtKB">
        <authorList>
            <consortium name="Ensembl"/>
        </authorList>
    </citation>
    <scope>IDENTIFICATION</scope>
</reference>
<name>A0A8C4HM55_DICLA</name>
<dbReference type="GeneID" id="127357912"/>
<dbReference type="SUPFAM" id="SSF56436">
    <property type="entry name" value="C-type lectin-like"/>
    <property type="match status" value="1"/>
</dbReference>
<proteinExistence type="predicted"/>